<organism evidence="1 2">
    <name type="scientific">Neolentinus lepideus HHB14362 ss-1</name>
    <dbReference type="NCBI Taxonomy" id="1314782"/>
    <lineage>
        <taxon>Eukaryota</taxon>
        <taxon>Fungi</taxon>
        <taxon>Dikarya</taxon>
        <taxon>Basidiomycota</taxon>
        <taxon>Agaricomycotina</taxon>
        <taxon>Agaricomycetes</taxon>
        <taxon>Gloeophyllales</taxon>
        <taxon>Gloeophyllaceae</taxon>
        <taxon>Neolentinus</taxon>
    </lineage>
</organism>
<sequence length="81" mass="9105">MLSTRIFTTEDNSYEVLYIKSATIINPRSFRYLRSATGGPQFTVLADILSISAAIIWLSMRCLSISSAFRNRELPATQDTL</sequence>
<protein>
    <submittedName>
        <fullName evidence="1">Uncharacterized protein</fullName>
    </submittedName>
</protein>
<dbReference type="InParanoid" id="A0A165NF13"/>
<evidence type="ECO:0000313" key="1">
    <source>
        <dbReference type="EMBL" id="KZT19548.1"/>
    </source>
</evidence>
<proteinExistence type="predicted"/>
<dbReference type="EMBL" id="KV425638">
    <property type="protein sequence ID" value="KZT19548.1"/>
    <property type="molecule type" value="Genomic_DNA"/>
</dbReference>
<dbReference type="Proteomes" id="UP000076761">
    <property type="component" value="Unassembled WGS sequence"/>
</dbReference>
<accession>A0A165NF13</accession>
<keyword evidence="2" id="KW-1185">Reference proteome</keyword>
<evidence type="ECO:0000313" key="2">
    <source>
        <dbReference type="Proteomes" id="UP000076761"/>
    </source>
</evidence>
<dbReference type="AlphaFoldDB" id="A0A165NF13"/>
<reference evidence="1 2" key="1">
    <citation type="journal article" date="2016" name="Mol. Biol. Evol.">
        <title>Comparative Genomics of Early-Diverging Mushroom-Forming Fungi Provides Insights into the Origins of Lignocellulose Decay Capabilities.</title>
        <authorList>
            <person name="Nagy L.G."/>
            <person name="Riley R."/>
            <person name="Tritt A."/>
            <person name="Adam C."/>
            <person name="Daum C."/>
            <person name="Floudas D."/>
            <person name="Sun H."/>
            <person name="Yadav J.S."/>
            <person name="Pangilinan J."/>
            <person name="Larsson K.H."/>
            <person name="Matsuura K."/>
            <person name="Barry K."/>
            <person name="Labutti K."/>
            <person name="Kuo R."/>
            <person name="Ohm R.A."/>
            <person name="Bhattacharya S.S."/>
            <person name="Shirouzu T."/>
            <person name="Yoshinaga Y."/>
            <person name="Martin F.M."/>
            <person name="Grigoriev I.V."/>
            <person name="Hibbett D.S."/>
        </authorList>
    </citation>
    <scope>NUCLEOTIDE SEQUENCE [LARGE SCALE GENOMIC DNA]</scope>
    <source>
        <strain evidence="1 2">HHB14362 ss-1</strain>
    </source>
</reference>
<name>A0A165NF13_9AGAM</name>
<gene>
    <name evidence="1" type="ORF">NEOLEDRAFT_1141885</name>
</gene>